<dbReference type="PANTHER" id="PTHR47870">
    <property type="entry name" value="CYTOCHROME C-TYPE BIOGENESIS PROTEIN CCMH"/>
    <property type="match status" value="1"/>
</dbReference>
<keyword evidence="6" id="KW-0472">Membrane</keyword>
<dbReference type="InterPro" id="IPR051263">
    <property type="entry name" value="C-type_cytochrome_biogenesis"/>
</dbReference>
<dbReference type="Proteomes" id="UP001139721">
    <property type="component" value="Unassembled WGS sequence"/>
</dbReference>
<reference evidence="8" key="1">
    <citation type="submission" date="2021-11" db="EMBL/GenBank/DDBJ databases">
        <title>Legionella maioricencis sp. nov., a new species isolated from hot water samples in Mallorca.</title>
        <authorList>
            <person name="Crespi S."/>
            <person name="Drasar V."/>
            <person name="Salva-Serra F."/>
            <person name="Jaen-Luchoro D."/>
            <person name="Pineiro-Iglesias B."/>
            <person name="Aliaga F."/>
            <person name="Fernandez-Juarez V."/>
            <person name="Coll G."/>
            <person name="Moore E.R.B."/>
            <person name="Bennasar-Figueras A."/>
        </authorList>
    </citation>
    <scope>NUCLEOTIDE SEQUENCE</scope>
    <source>
        <strain evidence="8">HCPI-6</strain>
    </source>
</reference>
<evidence type="ECO:0000256" key="2">
    <source>
        <dbReference type="ARBA" id="ARBA00022617"/>
    </source>
</evidence>
<dbReference type="GO" id="GO:0005886">
    <property type="term" value="C:plasma membrane"/>
    <property type="evidence" value="ECO:0007669"/>
    <property type="project" value="TreeGrafter"/>
</dbReference>
<feature type="domain" description="CcmH/CycL/Ccl2/NrfF N-terminal" evidence="7">
    <location>
        <begin position="13"/>
        <end position="129"/>
    </location>
</feature>
<keyword evidence="4 6" id="KW-0732">Signal</keyword>
<dbReference type="GO" id="GO:0046872">
    <property type="term" value="F:metal ion binding"/>
    <property type="evidence" value="ECO:0007669"/>
    <property type="project" value="UniProtKB-KW"/>
</dbReference>
<dbReference type="Gene3D" id="1.10.8.640">
    <property type="entry name" value="Cytochrome C biogenesis protein"/>
    <property type="match status" value="1"/>
</dbReference>
<keyword evidence="5 6" id="KW-0408">Iron</keyword>
<keyword evidence="3 6" id="KW-0479">Metal-binding</keyword>
<evidence type="ECO:0000256" key="1">
    <source>
        <dbReference type="ARBA" id="ARBA00010342"/>
    </source>
</evidence>
<keyword evidence="2 6" id="KW-0349">Heme</keyword>
<sequence>MRTVRFIGCGFLILLFASLSFANSIYPLDSAKKEAQFNHLLKDLRCLVCQNQDLADSNAELAKDLRLQVYQLVKEGKTDTEISDYLTSRYGDFILFNPPVKAVTLLLWFGPFLFLLLGFFIFWRTCFKRVSYE</sequence>
<comment type="function">
    <text evidence="6">Possible subunit of a heme lyase.</text>
</comment>
<evidence type="ECO:0000256" key="6">
    <source>
        <dbReference type="RuleBase" id="RU364112"/>
    </source>
</evidence>
<organism evidence="8 9">
    <name type="scientific">Legionella maioricensis</name>
    <dbReference type="NCBI Taxonomy" id="2896528"/>
    <lineage>
        <taxon>Bacteria</taxon>
        <taxon>Pseudomonadati</taxon>
        <taxon>Pseudomonadota</taxon>
        <taxon>Gammaproteobacteria</taxon>
        <taxon>Legionellales</taxon>
        <taxon>Legionellaceae</taxon>
        <taxon>Legionella</taxon>
    </lineage>
</organism>
<dbReference type="EMBL" id="JAJKBJ010000004">
    <property type="protein sequence ID" value="MCL9683439.1"/>
    <property type="molecule type" value="Genomic_DNA"/>
</dbReference>
<dbReference type="CDD" id="cd16378">
    <property type="entry name" value="CcmH_N"/>
    <property type="match status" value="1"/>
</dbReference>
<evidence type="ECO:0000256" key="5">
    <source>
        <dbReference type="ARBA" id="ARBA00023004"/>
    </source>
</evidence>
<evidence type="ECO:0000313" key="9">
    <source>
        <dbReference type="Proteomes" id="UP001139721"/>
    </source>
</evidence>
<keyword evidence="6" id="KW-1133">Transmembrane helix</keyword>
<proteinExistence type="inferred from homology"/>
<gene>
    <name evidence="8" type="ORF">LOX96_05000</name>
</gene>
<keyword evidence="6" id="KW-0812">Transmembrane</keyword>
<dbReference type="InterPro" id="IPR005616">
    <property type="entry name" value="CcmH/CycL/Ccl2/NrfF_N"/>
</dbReference>
<dbReference type="GO" id="GO:0017004">
    <property type="term" value="P:cytochrome complex assembly"/>
    <property type="evidence" value="ECO:0007669"/>
    <property type="project" value="UniProtKB-ARBA"/>
</dbReference>
<evidence type="ECO:0000313" key="8">
    <source>
        <dbReference type="EMBL" id="MCL9683439.1"/>
    </source>
</evidence>
<evidence type="ECO:0000259" key="7">
    <source>
        <dbReference type="Pfam" id="PF03918"/>
    </source>
</evidence>
<dbReference type="Pfam" id="PF03918">
    <property type="entry name" value="CcmH"/>
    <property type="match status" value="1"/>
</dbReference>
<comment type="caution">
    <text evidence="8">The sequence shown here is derived from an EMBL/GenBank/DDBJ whole genome shotgun (WGS) entry which is preliminary data.</text>
</comment>
<dbReference type="PANTHER" id="PTHR47870:SF4">
    <property type="entry name" value="CYTOCHROME C-TYPE BIOGENESIS PROTEIN CYCH"/>
    <property type="match status" value="1"/>
</dbReference>
<evidence type="ECO:0000256" key="3">
    <source>
        <dbReference type="ARBA" id="ARBA00022723"/>
    </source>
</evidence>
<dbReference type="AlphaFoldDB" id="A0A9X2CYW1"/>
<keyword evidence="9" id="KW-1185">Reference proteome</keyword>
<name>A0A9X2CYW1_9GAMM</name>
<feature type="transmembrane region" description="Helical" evidence="6">
    <location>
        <begin position="105"/>
        <end position="123"/>
    </location>
</feature>
<dbReference type="RefSeq" id="WP_250423530.1">
    <property type="nucleotide sequence ID" value="NZ_JAJKBJ010000004.1"/>
</dbReference>
<accession>A0A9X2CYW1</accession>
<protein>
    <recommendedName>
        <fullName evidence="6">Cytochrome c-type biogenesis protein</fullName>
    </recommendedName>
</protein>
<comment type="similarity">
    <text evidence="1 6">Belongs to the CcmH/CycL/Ccl2/NrfF family.</text>
</comment>
<dbReference type="InterPro" id="IPR038297">
    <property type="entry name" value="CcmH/CycL/NrfF/Ccl2_sf"/>
</dbReference>
<evidence type="ECO:0000256" key="4">
    <source>
        <dbReference type="ARBA" id="ARBA00022729"/>
    </source>
</evidence>
<dbReference type="FunFam" id="1.10.8.640:FF:000001">
    <property type="entry name" value="Cytochrome c-type biogenesis protein"/>
    <property type="match status" value="1"/>
</dbReference>